<dbReference type="InterPro" id="IPR052514">
    <property type="entry name" value="SAM-dependent_MTase"/>
</dbReference>
<dbReference type="PANTHER" id="PTHR34203:SF15">
    <property type="entry name" value="SLL1173 PROTEIN"/>
    <property type="match status" value="1"/>
</dbReference>
<dbReference type="InterPro" id="IPR029063">
    <property type="entry name" value="SAM-dependent_MTases_sf"/>
</dbReference>
<dbReference type="Proteomes" id="UP001597108">
    <property type="component" value="Unassembled WGS sequence"/>
</dbReference>
<name>A0ABW3IUL9_9RHOB</name>
<dbReference type="Pfam" id="PF05050">
    <property type="entry name" value="Methyltransf_21"/>
    <property type="match status" value="1"/>
</dbReference>
<sequence length="250" mass="27581">MDKTLGRVRVGMGLLRSLAIYHNPVSVLRWRRFYKTILKSGELVFDIGAHVGSRARAMRAAGAQVVAVEPQYPFSLFLRRTLPRDITVLEVAIGQEAAEMTMAVSSRHPTVSTLNGDFVTAGASAVGFEHVRWDREQPVSVITLDGLIERFGNPAYVKIDVEGYEIAVLAGLSRPVPLISVEYLPAYPHLAKALVGRLEALGLARFNVVEGESGAFLWPCWRDGEEVTAWLEQLDPTSKPGDLFARPIRN</sequence>
<evidence type="ECO:0000259" key="1">
    <source>
        <dbReference type="Pfam" id="PF05050"/>
    </source>
</evidence>
<dbReference type="RefSeq" id="WP_386076500.1">
    <property type="nucleotide sequence ID" value="NZ_JBHTJT010000039.1"/>
</dbReference>
<organism evidence="2 3">
    <name type="scientific">Tropicimonas aquimaris</name>
    <dbReference type="NCBI Taxonomy" id="914152"/>
    <lineage>
        <taxon>Bacteria</taxon>
        <taxon>Pseudomonadati</taxon>
        <taxon>Pseudomonadota</taxon>
        <taxon>Alphaproteobacteria</taxon>
        <taxon>Rhodobacterales</taxon>
        <taxon>Roseobacteraceae</taxon>
        <taxon>Tropicimonas</taxon>
    </lineage>
</organism>
<gene>
    <name evidence="2" type="ORF">ACFQ2S_17715</name>
</gene>
<evidence type="ECO:0000313" key="2">
    <source>
        <dbReference type="EMBL" id="MFD0981478.1"/>
    </source>
</evidence>
<dbReference type="EMBL" id="JBHTJT010000039">
    <property type="protein sequence ID" value="MFD0981478.1"/>
    <property type="molecule type" value="Genomic_DNA"/>
</dbReference>
<dbReference type="GO" id="GO:0032259">
    <property type="term" value="P:methylation"/>
    <property type="evidence" value="ECO:0007669"/>
    <property type="project" value="UniProtKB-KW"/>
</dbReference>
<comment type="caution">
    <text evidence="2">The sequence shown here is derived from an EMBL/GenBank/DDBJ whole genome shotgun (WGS) entry which is preliminary data.</text>
</comment>
<accession>A0ABW3IUL9</accession>
<evidence type="ECO:0000313" key="3">
    <source>
        <dbReference type="Proteomes" id="UP001597108"/>
    </source>
</evidence>
<keyword evidence="3" id="KW-1185">Reference proteome</keyword>
<dbReference type="PANTHER" id="PTHR34203">
    <property type="entry name" value="METHYLTRANSFERASE, FKBM FAMILY PROTEIN"/>
    <property type="match status" value="1"/>
</dbReference>
<protein>
    <submittedName>
        <fullName evidence="2">FkbM family methyltransferase</fullName>
    </submittedName>
</protein>
<dbReference type="NCBIfam" id="TIGR01444">
    <property type="entry name" value="fkbM_fam"/>
    <property type="match status" value="1"/>
</dbReference>
<dbReference type="Gene3D" id="3.40.50.150">
    <property type="entry name" value="Vaccinia Virus protein VP39"/>
    <property type="match status" value="1"/>
</dbReference>
<keyword evidence="2" id="KW-0808">Transferase</keyword>
<keyword evidence="2" id="KW-0489">Methyltransferase</keyword>
<feature type="domain" description="Methyltransferase FkbM" evidence="1">
    <location>
        <begin position="46"/>
        <end position="174"/>
    </location>
</feature>
<dbReference type="InterPro" id="IPR006342">
    <property type="entry name" value="FkbM_mtfrase"/>
</dbReference>
<dbReference type="GO" id="GO:0008168">
    <property type="term" value="F:methyltransferase activity"/>
    <property type="evidence" value="ECO:0007669"/>
    <property type="project" value="UniProtKB-KW"/>
</dbReference>
<reference evidence="3" key="1">
    <citation type="journal article" date="2019" name="Int. J. Syst. Evol. Microbiol.">
        <title>The Global Catalogue of Microorganisms (GCM) 10K type strain sequencing project: providing services to taxonomists for standard genome sequencing and annotation.</title>
        <authorList>
            <consortium name="The Broad Institute Genomics Platform"/>
            <consortium name="The Broad Institute Genome Sequencing Center for Infectious Disease"/>
            <person name="Wu L."/>
            <person name="Ma J."/>
        </authorList>
    </citation>
    <scope>NUCLEOTIDE SEQUENCE [LARGE SCALE GENOMIC DNA]</scope>
    <source>
        <strain evidence="3">CCUG 60524</strain>
    </source>
</reference>
<proteinExistence type="predicted"/>
<dbReference type="SUPFAM" id="SSF53335">
    <property type="entry name" value="S-adenosyl-L-methionine-dependent methyltransferases"/>
    <property type="match status" value="1"/>
</dbReference>